<dbReference type="Proteomes" id="UP000053246">
    <property type="component" value="Unassembled WGS sequence"/>
</dbReference>
<dbReference type="InterPro" id="IPR001387">
    <property type="entry name" value="Cro/C1-type_HTH"/>
</dbReference>
<dbReference type="Pfam" id="PF01381">
    <property type="entry name" value="HTH_3"/>
    <property type="match status" value="1"/>
</dbReference>
<protein>
    <submittedName>
        <fullName evidence="2">XRE family transcriptional regulator</fullName>
    </submittedName>
</protein>
<dbReference type="InterPro" id="IPR010982">
    <property type="entry name" value="Lambda_DNA-bd_dom_sf"/>
</dbReference>
<reference evidence="2 3" key="1">
    <citation type="submission" date="2015-10" db="EMBL/GenBank/DDBJ databases">
        <authorList>
            <person name="Ju K.-S."/>
            <person name="Doroghazi J.R."/>
            <person name="Metcalf W.W."/>
        </authorList>
    </citation>
    <scope>NUCLEOTIDE SEQUENCE [LARGE SCALE GENOMIC DNA]</scope>
    <source>
        <strain evidence="2 3">NRRL B-24793</strain>
    </source>
</reference>
<dbReference type="EMBL" id="LMWI01000002">
    <property type="protein sequence ID" value="KUJ45099.1"/>
    <property type="molecule type" value="Genomic_DNA"/>
</dbReference>
<accession>A0A9X0LCH3</accession>
<keyword evidence="3" id="KW-1185">Reference proteome</keyword>
<gene>
    <name evidence="2" type="ORF">ADL17_18470</name>
</gene>
<evidence type="ECO:0000313" key="2">
    <source>
        <dbReference type="EMBL" id="KUJ45099.1"/>
    </source>
</evidence>
<dbReference type="Gene3D" id="1.10.260.40">
    <property type="entry name" value="lambda repressor-like DNA-binding domains"/>
    <property type="match status" value="1"/>
</dbReference>
<feature type="domain" description="HTH cro/C1-type" evidence="1">
    <location>
        <begin position="19"/>
        <end position="53"/>
    </location>
</feature>
<dbReference type="GO" id="GO:0003677">
    <property type="term" value="F:DNA binding"/>
    <property type="evidence" value="ECO:0007669"/>
    <property type="project" value="InterPro"/>
</dbReference>
<proteinExistence type="predicted"/>
<dbReference type="RefSeq" id="WP_043721219.1">
    <property type="nucleotide sequence ID" value="NZ_LMWI01000002.1"/>
</dbReference>
<dbReference type="CDD" id="cd00093">
    <property type="entry name" value="HTH_XRE"/>
    <property type="match status" value="1"/>
</dbReference>
<evidence type="ECO:0000313" key="3">
    <source>
        <dbReference type="Proteomes" id="UP000053246"/>
    </source>
</evidence>
<dbReference type="SMART" id="SM00530">
    <property type="entry name" value="HTH_XRE"/>
    <property type="match status" value="1"/>
</dbReference>
<dbReference type="PROSITE" id="PS50943">
    <property type="entry name" value="HTH_CROC1"/>
    <property type="match status" value="1"/>
</dbReference>
<dbReference type="AlphaFoldDB" id="A0A9X0LCH3"/>
<comment type="caution">
    <text evidence="2">The sequence shown here is derived from an EMBL/GenBank/DDBJ whole genome shotgun (WGS) entry which is preliminary data.</text>
</comment>
<name>A0A9X0LCH3_9ACTN</name>
<organism evidence="2 3">
    <name type="scientific">Micromonospora maris</name>
    <dbReference type="NCBI Taxonomy" id="1003110"/>
    <lineage>
        <taxon>Bacteria</taxon>
        <taxon>Bacillati</taxon>
        <taxon>Actinomycetota</taxon>
        <taxon>Actinomycetes</taxon>
        <taxon>Micromonosporales</taxon>
        <taxon>Micromonosporaceae</taxon>
        <taxon>Micromonospora</taxon>
    </lineage>
</organism>
<evidence type="ECO:0000259" key="1">
    <source>
        <dbReference type="PROSITE" id="PS50943"/>
    </source>
</evidence>
<dbReference type="SUPFAM" id="SSF47413">
    <property type="entry name" value="lambda repressor-like DNA-binding domains"/>
    <property type="match status" value="1"/>
</dbReference>
<sequence>MAVRGQASTQHGVVTGYLLKLIRESIPLTQEQLSAELSVDRTTVQSWESGRRSFMAVPFGQALAIRQRLGRLGADTRLLAAVDDAAEADFILTKILDHQAERADLLEQPLGWSVLTHRLSELILWPIVDRAPSFVRDLPASPTRRGPVAAGPILSVDQRRAFFAHLHVLAERAVAGRNPNFLLHRQACFLAGADPTKESASWLTHGSTRTARMTSLHTWSPLWPNARSVVTSLANQGDPEPLRYFIAHAHPDDSCQRAALNYSAYWVGEIPYRQRDDSFMPSVRADWRGLHLLRHLVARLRPGHPFIDLNIHNAWALLAARRGLSADDPGTGHALVARAAVLLDSDDISMQSRQELTSIVYSLRADGITGTGAGR</sequence>